<comment type="caution">
    <text evidence="1">The sequence shown here is derived from an EMBL/GenBank/DDBJ whole genome shotgun (WGS) entry which is preliminary data.</text>
</comment>
<accession>A0ACB8BPY9</accession>
<name>A0ACB8BPY9_9AGAM</name>
<reference evidence="1" key="1">
    <citation type="journal article" date="2021" name="New Phytol.">
        <title>Evolutionary innovations through gain and loss of genes in the ectomycorrhizal Boletales.</title>
        <authorList>
            <person name="Wu G."/>
            <person name="Miyauchi S."/>
            <person name="Morin E."/>
            <person name="Kuo A."/>
            <person name="Drula E."/>
            <person name="Varga T."/>
            <person name="Kohler A."/>
            <person name="Feng B."/>
            <person name="Cao Y."/>
            <person name="Lipzen A."/>
            <person name="Daum C."/>
            <person name="Hundley H."/>
            <person name="Pangilinan J."/>
            <person name="Johnson J."/>
            <person name="Barry K."/>
            <person name="LaButti K."/>
            <person name="Ng V."/>
            <person name="Ahrendt S."/>
            <person name="Min B."/>
            <person name="Choi I.G."/>
            <person name="Park H."/>
            <person name="Plett J.M."/>
            <person name="Magnuson J."/>
            <person name="Spatafora J.W."/>
            <person name="Nagy L.G."/>
            <person name="Henrissat B."/>
            <person name="Grigoriev I.V."/>
            <person name="Yang Z.L."/>
            <person name="Xu J."/>
            <person name="Martin F.M."/>
        </authorList>
    </citation>
    <scope>NUCLEOTIDE SEQUENCE</scope>
    <source>
        <strain evidence="1">KUC20120723A-06</strain>
    </source>
</reference>
<dbReference type="EMBL" id="MU266358">
    <property type="protein sequence ID" value="KAH7927981.1"/>
    <property type="molecule type" value="Genomic_DNA"/>
</dbReference>
<gene>
    <name evidence="1" type="ORF">BV22DRAFT_1126888</name>
</gene>
<sequence length="732" mass="79637">MSVLNYTGPSDTYRELAELPLPTSAAFTSPQSDVIHVTYSIRDHERNIKRSVAKTYFVVDGGRSVVPPTHHEASDIVGFAISPSKTRQAILREASDQNGSGKKRFVEIWSGTRLEALHDVTKTHGAFHTDDVLSSLSFSPSESALLYTAEANVDAPEGPDADPYPKFRYVPHFGEAAYSKKRPAIFLFRWRSPNESSDFSSSKTKSLTALSPALPAPASVIFAQAVFASEDRVFATGYDYTDDGRLLGIKGCFNRPSGIWELTLPPQLDVDTSDLCASSPCTSLKLTSSGRSCRSPRILRDANGSPTKLLWLSSATGGPHASSVSLHSRNLSPELSEAKLLIDTVWDPAADAFPGLYTEYNLPSRSFLHLSGSAYVVAQSLWKSRTTVLLIDVTTGSVRDVTPAISEDTLYSWNVLCTDGGRQVVCSRSTPTTPSEIVLGRFDERGNVKWKVLDKPTLSPDAERALGELEVSIIPIPNRPSVETIVIQPKRTTEESTPKPLCVTTPHGGPHATSTTAFSPATIALALEGYTLSLPNYTGSMGFGEKYVQKLLGQCGTLDLADCVATVNHLIELGISEPGRQLIQGGSHGGYLAAHLIGQYPDMFNAAVLRNPVVSIGELPCVSDIPDWCYAEFALPFTPRTLMTPEIYQTLYDASPIAHVDNVRTPVLLCLGEDDHRVPPVQGLRYYHALKGRGRVVDVLSFPKECHPIEGVEAARVCWEAGRDWFKAAEKS</sequence>
<evidence type="ECO:0000313" key="1">
    <source>
        <dbReference type="EMBL" id="KAH7927981.1"/>
    </source>
</evidence>
<protein>
    <submittedName>
        <fullName evidence="1">Alpha beta-hydrolase</fullName>
    </submittedName>
</protein>
<proteinExistence type="predicted"/>
<dbReference type="Proteomes" id="UP000790709">
    <property type="component" value="Unassembled WGS sequence"/>
</dbReference>
<keyword evidence="2" id="KW-1185">Reference proteome</keyword>
<organism evidence="1 2">
    <name type="scientific">Leucogyrophana mollusca</name>
    <dbReference type="NCBI Taxonomy" id="85980"/>
    <lineage>
        <taxon>Eukaryota</taxon>
        <taxon>Fungi</taxon>
        <taxon>Dikarya</taxon>
        <taxon>Basidiomycota</taxon>
        <taxon>Agaricomycotina</taxon>
        <taxon>Agaricomycetes</taxon>
        <taxon>Agaricomycetidae</taxon>
        <taxon>Boletales</taxon>
        <taxon>Boletales incertae sedis</taxon>
        <taxon>Leucogyrophana</taxon>
    </lineage>
</organism>
<evidence type="ECO:0000313" key="2">
    <source>
        <dbReference type="Proteomes" id="UP000790709"/>
    </source>
</evidence>